<keyword evidence="2" id="KW-1185">Reference proteome</keyword>
<accession>A0A6B3SX86</accession>
<dbReference type="AlphaFoldDB" id="A0A6B3SX86"/>
<reference evidence="1 2" key="1">
    <citation type="submission" date="2020-02" db="EMBL/GenBank/DDBJ databases">
        <authorList>
            <person name="Kim M.K."/>
        </authorList>
    </citation>
    <scope>NUCLEOTIDE SEQUENCE [LARGE SCALE GENOMIC DNA]</scope>
    <source>
        <strain evidence="1 2">17J57-3</strain>
    </source>
</reference>
<dbReference type="RefSeq" id="WP_163968048.1">
    <property type="nucleotide sequence ID" value="NZ_JAAIVB010000078.1"/>
</dbReference>
<evidence type="ECO:0000313" key="1">
    <source>
        <dbReference type="EMBL" id="NEX64135.1"/>
    </source>
</evidence>
<organism evidence="1 2">
    <name type="scientific">Noviherbaspirillum galbum</name>
    <dbReference type="NCBI Taxonomy" id="2709383"/>
    <lineage>
        <taxon>Bacteria</taxon>
        <taxon>Pseudomonadati</taxon>
        <taxon>Pseudomonadota</taxon>
        <taxon>Betaproteobacteria</taxon>
        <taxon>Burkholderiales</taxon>
        <taxon>Oxalobacteraceae</taxon>
        <taxon>Noviherbaspirillum</taxon>
    </lineage>
</organism>
<proteinExistence type="predicted"/>
<dbReference type="Proteomes" id="UP000482155">
    <property type="component" value="Unassembled WGS sequence"/>
</dbReference>
<name>A0A6B3SX86_9BURK</name>
<protein>
    <submittedName>
        <fullName evidence="1">Uncharacterized protein</fullName>
    </submittedName>
</protein>
<dbReference type="EMBL" id="JAAIVB010000078">
    <property type="protein sequence ID" value="NEX64135.1"/>
    <property type="molecule type" value="Genomic_DNA"/>
</dbReference>
<evidence type="ECO:0000313" key="2">
    <source>
        <dbReference type="Proteomes" id="UP000482155"/>
    </source>
</evidence>
<sequence>MLRHLASRCMKLSKAYRETVAQLGAGNAFLYAMDRVLSAASGGRIRIVKYYVVAQPVSGDALLPPGRGRKLTVRPVLPGDDLARAFPRPPAVIDSRYRQGAHCLAAYKDGEFVGFHWHVHRQYEEDEVRAIFGMKSPAAVWDFDVHIEPGHRLGIAFLRLWEEANGLLAGQGVHWSCSRISAYNADSLRSHGRLSATRLGMAVFLRIGPWQAMMSNMRPRLHVSLQAASRPVFQIDTTWLDASRPGRNPSLWRNHAASR</sequence>
<comment type="caution">
    <text evidence="1">The sequence shown here is derived from an EMBL/GenBank/DDBJ whole genome shotgun (WGS) entry which is preliminary data.</text>
</comment>
<gene>
    <name evidence="1" type="ORF">G3574_23895</name>
</gene>